<feature type="region of interest" description="Disordered" evidence="1">
    <location>
        <begin position="72"/>
        <end position="111"/>
    </location>
</feature>
<evidence type="ECO:0000256" key="1">
    <source>
        <dbReference type="SAM" id="MobiDB-lite"/>
    </source>
</evidence>
<protein>
    <submittedName>
        <fullName evidence="2">Uncharacterized protein</fullName>
    </submittedName>
</protein>
<evidence type="ECO:0000313" key="3">
    <source>
        <dbReference type="Proteomes" id="UP000251281"/>
    </source>
</evidence>
<feature type="compositionally biased region" description="Polar residues" evidence="1">
    <location>
        <begin position="90"/>
        <end position="100"/>
    </location>
</feature>
<dbReference type="AlphaFoldDB" id="A0A329U7F8"/>
<sequence>MQLDHLHAPIFVFVKKRLRAFLNLAFTEESAGKRTNMPSAFTTPPVKRQFGKIRRFSRTANYKIFFPLNMPRAQRRRPPPAAETGRSCWGSGQQDASAAQGTMRMLGAATR</sequence>
<reference evidence="2 3" key="1">
    <citation type="submission" date="2018-02" db="EMBL/GenBank/DDBJ databases">
        <title>Complete genome sequencing of Faecalibacterium prausnitzii strains isolated from the human gut.</title>
        <authorList>
            <person name="Fitzgerald B.C."/>
            <person name="Shkoporov A.N."/>
            <person name="Ross P.R."/>
            <person name="Hill C."/>
        </authorList>
    </citation>
    <scope>NUCLEOTIDE SEQUENCE [LARGE SCALE GENOMIC DNA]</scope>
    <source>
        <strain evidence="2 3">APC923/51-1</strain>
    </source>
</reference>
<dbReference type="Proteomes" id="UP000251281">
    <property type="component" value="Unassembled WGS sequence"/>
</dbReference>
<organism evidence="2 3">
    <name type="scientific">Faecalibacterium prausnitzii</name>
    <dbReference type="NCBI Taxonomy" id="853"/>
    <lineage>
        <taxon>Bacteria</taxon>
        <taxon>Bacillati</taxon>
        <taxon>Bacillota</taxon>
        <taxon>Clostridia</taxon>
        <taxon>Eubacteriales</taxon>
        <taxon>Oscillospiraceae</taxon>
        <taxon>Faecalibacterium</taxon>
    </lineage>
</organism>
<proteinExistence type="predicted"/>
<accession>A0A329U7F8</accession>
<evidence type="ECO:0000313" key="2">
    <source>
        <dbReference type="EMBL" id="RAW57961.1"/>
    </source>
</evidence>
<gene>
    <name evidence="2" type="ORF">C4N24_06645</name>
</gene>
<dbReference type="EMBL" id="PRLD01000005">
    <property type="protein sequence ID" value="RAW57961.1"/>
    <property type="molecule type" value="Genomic_DNA"/>
</dbReference>
<comment type="caution">
    <text evidence="2">The sequence shown here is derived from an EMBL/GenBank/DDBJ whole genome shotgun (WGS) entry which is preliminary data.</text>
</comment>
<name>A0A329U7F8_9FIRM</name>